<dbReference type="Gene3D" id="3.50.50.60">
    <property type="entry name" value="FAD/NAD(P)-binding domain"/>
    <property type="match status" value="1"/>
</dbReference>
<proteinExistence type="predicted"/>
<dbReference type="PANTHER" id="PTHR43734:SF4">
    <property type="entry name" value="AMINE OXIDASE DOMAIN-CONTAINING PROTEIN"/>
    <property type="match status" value="1"/>
</dbReference>
<name>A0ABV9X7X9_9ACTN</name>
<evidence type="ECO:0000259" key="1">
    <source>
        <dbReference type="Pfam" id="PF01593"/>
    </source>
</evidence>
<dbReference type="Proteomes" id="UP001595829">
    <property type="component" value="Unassembled WGS sequence"/>
</dbReference>
<accession>A0ABV9X7X9</accession>
<comment type="caution">
    <text evidence="2">The sequence shown here is derived from an EMBL/GenBank/DDBJ whole genome shotgun (WGS) entry which is preliminary data.</text>
</comment>
<evidence type="ECO:0000313" key="2">
    <source>
        <dbReference type="EMBL" id="MFC5021544.1"/>
    </source>
</evidence>
<dbReference type="PRINTS" id="PR00419">
    <property type="entry name" value="ADXRDTASE"/>
</dbReference>
<gene>
    <name evidence="2" type="ORF">ACFPM3_05170</name>
</gene>
<dbReference type="PANTHER" id="PTHR43734">
    <property type="entry name" value="PHYTOENE DESATURASE"/>
    <property type="match status" value="1"/>
</dbReference>
<dbReference type="EMBL" id="JBHSJD010000002">
    <property type="protein sequence ID" value="MFC5021544.1"/>
    <property type="molecule type" value="Genomic_DNA"/>
</dbReference>
<evidence type="ECO:0000313" key="3">
    <source>
        <dbReference type="Proteomes" id="UP001595829"/>
    </source>
</evidence>
<dbReference type="InterPro" id="IPR002937">
    <property type="entry name" value="Amino_oxidase"/>
</dbReference>
<dbReference type="RefSeq" id="WP_345693498.1">
    <property type="nucleotide sequence ID" value="NZ_BAABIT010000001.1"/>
</dbReference>
<reference evidence="3" key="1">
    <citation type="journal article" date="2019" name="Int. J. Syst. Evol. Microbiol.">
        <title>The Global Catalogue of Microorganisms (GCM) 10K type strain sequencing project: providing services to taxonomists for standard genome sequencing and annotation.</title>
        <authorList>
            <consortium name="The Broad Institute Genomics Platform"/>
            <consortium name="The Broad Institute Genome Sequencing Center for Infectious Disease"/>
            <person name="Wu L."/>
            <person name="Ma J."/>
        </authorList>
    </citation>
    <scope>NUCLEOTIDE SEQUENCE [LARGE SCALE GENOMIC DNA]</scope>
    <source>
        <strain evidence="3">CGMCC 4.1648</strain>
    </source>
</reference>
<feature type="domain" description="Amine oxidase" evidence="1">
    <location>
        <begin position="13"/>
        <end position="351"/>
    </location>
</feature>
<dbReference type="Pfam" id="PF01593">
    <property type="entry name" value="Amino_oxidase"/>
    <property type="match status" value="1"/>
</dbReference>
<sequence length="450" mass="49682">MSARLAVIGAGPTGLGAAHRLRELGHDDFVVLEATGRVGGLARSETDGRGFTYDIGGHVLFSHYPYYTELVERLLGDDFTEIRREASIRMEQRYIPYPFQNNIRGLEPGTVFECLSGLIAAQRAGRDGRVPATFRDWVHATFGSGIARHFMLPYNLKVWATPPEEMGHQWIGERVATVDVDAVLRNVVLGEETRDWGPNSTFRYPLHGGTGHLFERLAEPVVDRVRWHARVVAVDPGARYARTADGRVWAYDALLSTMPLDDLVGCCASAPADVAEAARLLRSTGTHVVGVAVDRRIDSPHTWVYFPEPDVPFYRATYLSSYSPHLVRRPGQTLLLTETSTSAHRPVDGASAVAGAVDGLVRAGLLRETDRSLIVSTWHCAEPKTYPVPTLDRDAALGVIHSWLSRHGIASRGRFGAWRYEIGNMDHSCMQGVEWADHVVNGAPEQVWAS</sequence>
<organism evidence="2 3">
    <name type="scientific">Streptomyces coeruleoprunus</name>
    <dbReference type="NCBI Taxonomy" id="285563"/>
    <lineage>
        <taxon>Bacteria</taxon>
        <taxon>Bacillati</taxon>
        <taxon>Actinomycetota</taxon>
        <taxon>Actinomycetes</taxon>
        <taxon>Kitasatosporales</taxon>
        <taxon>Streptomycetaceae</taxon>
        <taxon>Streptomyces</taxon>
    </lineage>
</organism>
<dbReference type="SUPFAM" id="SSF51905">
    <property type="entry name" value="FAD/NAD(P)-binding domain"/>
    <property type="match status" value="1"/>
</dbReference>
<protein>
    <submittedName>
        <fullName evidence="2">Protoporphyrinogen/coproporphyrinogen oxidase</fullName>
    </submittedName>
</protein>
<keyword evidence="3" id="KW-1185">Reference proteome</keyword>
<dbReference type="InterPro" id="IPR036188">
    <property type="entry name" value="FAD/NAD-bd_sf"/>
</dbReference>